<name>A0A1G8VI23_9BACI</name>
<dbReference type="InterPro" id="IPR002364">
    <property type="entry name" value="Quin_OxRdtase/zeta-crystal_CS"/>
</dbReference>
<dbReference type="PANTHER" id="PTHR48106:SF13">
    <property type="entry name" value="QUINONE OXIDOREDUCTASE-RELATED"/>
    <property type="match status" value="1"/>
</dbReference>
<evidence type="ECO:0000313" key="5">
    <source>
        <dbReference type="Proteomes" id="UP000198694"/>
    </source>
</evidence>
<dbReference type="GO" id="GO:0070402">
    <property type="term" value="F:NADPH binding"/>
    <property type="evidence" value="ECO:0007669"/>
    <property type="project" value="TreeGrafter"/>
</dbReference>
<dbReference type="PANTHER" id="PTHR48106">
    <property type="entry name" value="QUINONE OXIDOREDUCTASE PIG3-RELATED"/>
    <property type="match status" value="1"/>
</dbReference>
<dbReference type="InterPro" id="IPR036291">
    <property type="entry name" value="NAD(P)-bd_dom_sf"/>
</dbReference>
<evidence type="ECO:0000256" key="2">
    <source>
        <dbReference type="ARBA" id="ARBA00023002"/>
    </source>
</evidence>
<dbReference type="EMBL" id="FNFL01000001">
    <property type="protein sequence ID" value="SDJ65766.1"/>
    <property type="molecule type" value="Genomic_DNA"/>
</dbReference>
<dbReference type="InterPro" id="IPR013154">
    <property type="entry name" value="ADH-like_N"/>
</dbReference>
<feature type="domain" description="Enoyl reductase (ER)" evidence="3">
    <location>
        <begin position="10"/>
        <end position="320"/>
    </location>
</feature>
<organism evidence="4 5">
    <name type="scientific">Sediminibacillus albus</name>
    <dbReference type="NCBI Taxonomy" id="407036"/>
    <lineage>
        <taxon>Bacteria</taxon>
        <taxon>Bacillati</taxon>
        <taxon>Bacillota</taxon>
        <taxon>Bacilli</taxon>
        <taxon>Bacillales</taxon>
        <taxon>Bacillaceae</taxon>
        <taxon>Sediminibacillus</taxon>
    </lineage>
</organism>
<dbReference type="PROSITE" id="PS01162">
    <property type="entry name" value="QOR_ZETA_CRYSTAL"/>
    <property type="match status" value="1"/>
</dbReference>
<dbReference type="Gene3D" id="3.90.180.10">
    <property type="entry name" value="Medium-chain alcohol dehydrogenases, catalytic domain"/>
    <property type="match status" value="1"/>
</dbReference>
<dbReference type="RefSeq" id="WP_093210276.1">
    <property type="nucleotide sequence ID" value="NZ_FNFL01000001.1"/>
</dbReference>
<evidence type="ECO:0000313" key="4">
    <source>
        <dbReference type="EMBL" id="SDJ65766.1"/>
    </source>
</evidence>
<dbReference type="GO" id="GO:0008270">
    <property type="term" value="F:zinc ion binding"/>
    <property type="evidence" value="ECO:0007669"/>
    <property type="project" value="InterPro"/>
</dbReference>
<dbReference type="SMART" id="SM00829">
    <property type="entry name" value="PKS_ER"/>
    <property type="match status" value="1"/>
</dbReference>
<keyword evidence="1" id="KW-0521">NADP</keyword>
<protein>
    <submittedName>
        <fullName evidence="4">NADPH2:quinone reductase</fullName>
    </submittedName>
</protein>
<dbReference type="GO" id="GO:0035925">
    <property type="term" value="F:mRNA 3'-UTR AU-rich region binding"/>
    <property type="evidence" value="ECO:0007669"/>
    <property type="project" value="TreeGrafter"/>
</dbReference>
<dbReference type="GO" id="GO:0003960">
    <property type="term" value="F:quinone reductase (NADPH) activity"/>
    <property type="evidence" value="ECO:0007669"/>
    <property type="project" value="TreeGrafter"/>
</dbReference>
<dbReference type="STRING" id="407036.SAMN05216243_0129"/>
<reference evidence="4 5" key="1">
    <citation type="submission" date="2016-10" db="EMBL/GenBank/DDBJ databases">
        <authorList>
            <person name="de Groot N.N."/>
        </authorList>
    </citation>
    <scope>NUCLEOTIDE SEQUENCE [LARGE SCALE GENOMIC DNA]</scope>
    <source>
        <strain evidence="4 5">CGMCC 1.6502</strain>
    </source>
</reference>
<dbReference type="InterPro" id="IPR020843">
    <property type="entry name" value="ER"/>
</dbReference>
<dbReference type="AlphaFoldDB" id="A0A1G8VI23"/>
<dbReference type="GO" id="GO:0005829">
    <property type="term" value="C:cytosol"/>
    <property type="evidence" value="ECO:0007669"/>
    <property type="project" value="TreeGrafter"/>
</dbReference>
<dbReference type="SUPFAM" id="SSF50129">
    <property type="entry name" value="GroES-like"/>
    <property type="match status" value="1"/>
</dbReference>
<evidence type="ECO:0000259" key="3">
    <source>
        <dbReference type="SMART" id="SM00829"/>
    </source>
</evidence>
<dbReference type="OrthoDB" id="9787435at2"/>
<dbReference type="Pfam" id="PF08240">
    <property type="entry name" value="ADH_N"/>
    <property type="match status" value="1"/>
</dbReference>
<dbReference type="InterPro" id="IPR011032">
    <property type="entry name" value="GroES-like_sf"/>
</dbReference>
<dbReference type="InterPro" id="IPR013149">
    <property type="entry name" value="ADH-like_C"/>
</dbReference>
<accession>A0A1G8VI23</accession>
<proteinExistence type="predicted"/>
<dbReference type="Proteomes" id="UP000198694">
    <property type="component" value="Unassembled WGS sequence"/>
</dbReference>
<dbReference type="Gene3D" id="3.40.50.720">
    <property type="entry name" value="NAD(P)-binding Rossmann-like Domain"/>
    <property type="match status" value="1"/>
</dbReference>
<evidence type="ECO:0000256" key="1">
    <source>
        <dbReference type="ARBA" id="ARBA00022857"/>
    </source>
</evidence>
<dbReference type="SUPFAM" id="SSF51735">
    <property type="entry name" value="NAD(P)-binding Rossmann-fold domains"/>
    <property type="match status" value="1"/>
</dbReference>
<sequence length="325" mass="34987">MKTILIDRYGGPEVLQMRNISIPMVKDDEVLIKVAKTSVNFADIKNRSGKKKKGSLPFIPGLDAAGVVEQVGKNVHSVLPGDRVITFPKGGSYAEYVVAKQSLTFKIPDEMGFNTAAACPTVSFLAYKLLNEIAKIKEGETVLVHAAAGGVGSTAIQLARLFGAKQVIGTVSDDKKFPVVLESGADHVILYDNFAEKVNGLTGGNGVDIILDSISGKIFEESLHCLTLYGRIVHFGNSGGRAGVIETDRLHASCRSVLGFSLGTTRKERPELLRETSAEVLRYLSAGQLKIKVGETFSLEDAAEAHKLMESRRSTGKILLDVSRV</sequence>
<dbReference type="Pfam" id="PF00107">
    <property type="entry name" value="ADH_zinc_N"/>
    <property type="match status" value="1"/>
</dbReference>
<gene>
    <name evidence="4" type="ORF">SAMN05216243_0129</name>
</gene>
<keyword evidence="2" id="KW-0560">Oxidoreductase</keyword>
<keyword evidence="5" id="KW-1185">Reference proteome</keyword>